<reference evidence="2 3" key="1">
    <citation type="journal article" date="2014" name="Genome Biol. Evol.">
        <title>The secreted proteins of Achlya hypogyna and Thraustotheca clavata identify the ancestral oomycete secretome and reveal gene acquisitions by horizontal gene transfer.</title>
        <authorList>
            <person name="Misner I."/>
            <person name="Blouin N."/>
            <person name="Leonard G."/>
            <person name="Richards T.A."/>
            <person name="Lane C.E."/>
        </authorList>
    </citation>
    <scope>NUCLEOTIDE SEQUENCE [LARGE SCALE GENOMIC DNA]</scope>
    <source>
        <strain evidence="2 3">ATCC 48635</strain>
    </source>
</reference>
<evidence type="ECO:0000256" key="1">
    <source>
        <dbReference type="SAM" id="MobiDB-lite"/>
    </source>
</evidence>
<name>A0A1V9ZDZ6_ACHHY</name>
<protein>
    <submittedName>
        <fullName evidence="2">Uncharacterized protein</fullName>
    </submittedName>
</protein>
<feature type="compositionally biased region" description="Basic residues" evidence="1">
    <location>
        <begin position="311"/>
        <end position="325"/>
    </location>
</feature>
<dbReference type="OrthoDB" id="167315at2759"/>
<feature type="compositionally biased region" description="Low complexity" evidence="1">
    <location>
        <begin position="209"/>
        <end position="226"/>
    </location>
</feature>
<feature type="compositionally biased region" description="Basic residues" evidence="1">
    <location>
        <begin position="251"/>
        <end position="277"/>
    </location>
</feature>
<evidence type="ECO:0000313" key="2">
    <source>
        <dbReference type="EMBL" id="OQR96209.1"/>
    </source>
</evidence>
<gene>
    <name evidence="2" type="ORF">ACHHYP_16563</name>
</gene>
<proteinExistence type="predicted"/>
<evidence type="ECO:0000313" key="3">
    <source>
        <dbReference type="Proteomes" id="UP000243579"/>
    </source>
</evidence>
<comment type="caution">
    <text evidence="2">The sequence shown here is derived from an EMBL/GenBank/DDBJ whole genome shotgun (WGS) entry which is preliminary data.</text>
</comment>
<dbReference type="AlphaFoldDB" id="A0A1V9ZDZ6"/>
<dbReference type="Proteomes" id="UP000243579">
    <property type="component" value="Unassembled WGS sequence"/>
</dbReference>
<dbReference type="EMBL" id="JNBR01000151">
    <property type="protein sequence ID" value="OQR96209.1"/>
    <property type="molecule type" value="Genomic_DNA"/>
</dbReference>
<feature type="compositionally biased region" description="Basic residues" evidence="1">
    <location>
        <begin position="227"/>
        <end position="243"/>
    </location>
</feature>
<feature type="region of interest" description="Disordered" evidence="1">
    <location>
        <begin position="199"/>
        <end position="325"/>
    </location>
</feature>
<feature type="compositionally biased region" description="Acidic residues" evidence="1">
    <location>
        <begin position="199"/>
        <end position="208"/>
    </location>
</feature>
<feature type="region of interest" description="Disordered" evidence="1">
    <location>
        <begin position="146"/>
        <end position="186"/>
    </location>
</feature>
<feature type="compositionally biased region" description="Basic and acidic residues" evidence="1">
    <location>
        <begin position="155"/>
        <end position="186"/>
    </location>
</feature>
<sequence length="325" mass="36764">MAEGLEVLALRLDVLRCRTTYLTTLKSWLTSAGLNGRLLSRGSVNILVVEGTVDGINKLLAHYAQDPIDLNQKGEMVKDIYFDLLGRKSREGSAKLQGFMDMQNDAMMEKLFVTEWGADPAWLAEAQGTDRSKRFLTWRDEQKLLRKKNRQQAAQERDAKKTQAREAKRLQEDKQAAVDPAEAKDDALDAAVEAKLDAAEENEIEEGEVASAAADKPQAMKPQAPKQPKKPQHQHQQPKKPQHQHQEPKKPQHQHQQPKKPQQHKKPQHQQQNRHPKNGPPSAPKKRNLDPWADPSDAAVQPNPMAGAQKRPVHKKPQRKRPKHS</sequence>
<keyword evidence="3" id="KW-1185">Reference proteome</keyword>
<accession>A0A1V9ZDZ6</accession>
<organism evidence="2 3">
    <name type="scientific">Achlya hypogyna</name>
    <name type="common">Oomycete</name>
    <name type="synonym">Protoachlya hypogyna</name>
    <dbReference type="NCBI Taxonomy" id="1202772"/>
    <lineage>
        <taxon>Eukaryota</taxon>
        <taxon>Sar</taxon>
        <taxon>Stramenopiles</taxon>
        <taxon>Oomycota</taxon>
        <taxon>Saprolegniomycetes</taxon>
        <taxon>Saprolegniales</taxon>
        <taxon>Achlyaceae</taxon>
        <taxon>Achlya</taxon>
    </lineage>
</organism>